<organism evidence="1 2">
    <name type="scientific">Nitrospirillum amazonense</name>
    <dbReference type="NCBI Taxonomy" id="28077"/>
    <lineage>
        <taxon>Bacteria</taxon>
        <taxon>Pseudomonadati</taxon>
        <taxon>Pseudomonadota</taxon>
        <taxon>Alphaproteobacteria</taxon>
        <taxon>Rhodospirillales</taxon>
        <taxon>Azospirillaceae</taxon>
        <taxon>Nitrospirillum</taxon>
    </lineage>
</organism>
<comment type="caution">
    <text evidence="1">The sequence shown here is derived from an EMBL/GenBank/DDBJ whole genome shotgun (WGS) entry which is preliminary data.</text>
</comment>
<proteinExistence type="predicted"/>
<gene>
    <name evidence="1" type="ORF">FBZ87_10312</name>
</gene>
<dbReference type="RefSeq" id="WP_145609838.1">
    <property type="nucleotide sequence ID" value="NZ_VITV01000003.1"/>
</dbReference>
<reference evidence="1 2" key="1">
    <citation type="submission" date="2019-06" db="EMBL/GenBank/DDBJ databases">
        <title>Genomic Encyclopedia of Type Strains, Phase IV (KMG-V): Genome sequencing to study the core and pangenomes of soil and plant-associated prokaryotes.</title>
        <authorList>
            <person name="Whitman W."/>
        </authorList>
    </citation>
    <scope>NUCLEOTIDE SEQUENCE [LARGE SCALE GENOMIC DNA]</scope>
    <source>
        <strain evidence="1 2">BR 12005</strain>
    </source>
</reference>
<protein>
    <submittedName>
        <fullName evidence="1">Uncharacterized protein DUF4238</fullName>
    </submittedName>
</protein>
<dbReference type="EMBL" id="VITV01000003">
    <property type="protein sequence ID" value="TWB77200.1"/>
    <property type="molecule type" value="Genomic_DNA"/>
</dbReference>
<dbReference type="AlphaFoldDB" id="A0A560K958"/>
<dbReference type="Pfam" id="PF14022">
    <property type="entry name" value="DUF4238"/>
    <property type="match status" value="1"/>
</dbReference>
<evidence type="ECO:0000313" key="1">
    <source>
        <dbReference type="EMBL" id="TWB77200.1"/>
    </source>
</evidence>
<name>A0A560K958_9PROT</name>
<dbReference type="InterPro" id="IPR025332">
    <property type="entry name" value="DUF4238"/>
</dbReference>
<evidence type="ECO:0000313" key="2">
    <source>
        <dbReference type="Proteomes" id="UP000320516"/>
    </source>
</evidence>
<accession>A0A560K958</accession>
<dbReference type="Proteomes" id="UP000320516">
    <property type="component" value="Unassembled WGS sequence"/>
</dbReference>
<sequence>MAGKRQHYVPRLLQRGFLHDPSDEGERTWLHRRGQGAKLVGIRHIGVEDWFYSKKPMNGEITLDDVITNTENDLGAIVNKMRGLPTGSPVSAKEAAEFLVHLVTRTAHLRGILTEGVTKLGGEMEAIFTSPERFGAMLGVTTASLSDVVMTGLKNMALESEEAGTPRSLAERVAFYLARELGPDLVKNAVPIMSPLIQKFFGDLSEKMRDVQARILQTSPEANGWIKYLSNFEWSVEDREELILPDVVALSIDREGKFSPLIFTSTENTCAVIMPISRNRMLIGKEFGAEIISLDEFNANAARNSGSFFVAAQSFDSKNYSDLIGLIPSGVVQDMIGGVVNEIEFKNKIIPSDCFLIRNNSINNNNFSYSVRLVDFGTDEDAEHLAKIIGDVVRDVSRHIPLQNLDGFSIAVDLRGALASFHQQELSIIDSVNQALERDLESAIIIPVESDGMRKQHIIIGANMMDRLCSKGVDGHFIALNILVKKLASLSYNEIFGVDIFGGIDLDLIDNELKAMVATAPVRWFGARYSANISPDVGKYYADFLMAVYEDLNKAVINEQIACREKGNFDSIGQLMGGPIVAILAHAANWLGHRAGLPEGQSFNGDDLPLRLKEYGLDKWLELFGRDLEAAHGDVDRGLNIDSIKNLSRHAERLLWSFGLYAWIQGNDVFRIVTDKRFAPPKLNNIGVLE</sequence>